<protein>
    <submittedName>
        <fullName evidence="4">Hsp20/alpha crystallin family protein</fullName>
    </submittedName>
</protein>
<evidence type="ECO:0000313" key="4">
    <source>
        <dbReference type="EMBL" id="MFD2521808.1"/>
    </source>
</evidence>
<dbReference type="CDD" id="cd06464">
    <property type="entry name" value="ACD_sHsps-like"/>
    <property type="match status" value="1"/>
</dbReference>
<dbReference type="SUPFAM" id="SSF49764">
    <property type="entry name" value="HSP20-like chaperones"/>
    <property type="match status" value="1"/>
</dbReference>
<evidence type="ECO:0000256" key="1">
    <source>
        <dbReference type="PROSITE-ProRule" id="PRU00285"/>
    </source>
</evidence>
<name>A0ABW5J9R6_9BACT</name>
<evidence type="ECO:0000259" key="3">
    <source>
        <dbReference type="PROSITE" id="PS01031"/>
    </source>
</evidence>
<dbReference type="Gene3D" id="2.60.40.790">
    <property type="match status" value="1"/>
</dbReference>
<gene>
    <name evidence="4" type="ORF">ACFSR2_13000</name>
</gene>
<dbReference type="PROSITE" id="PS01031">
    <property type="entry name" value="SHSP"/>
    <property type="match status" value="1"/>
</dbReference>
<organism evidence="4 5">
    <name type="scientific">Emticicia soli</name>
    <dbReference type="NCBI Taxonomy" id="2027878"/>
    <lineage>
        <taxon>Bacteria</taxon>
        <taxon>Pseudomonadati</taxon>
        <taxon>Bacteroidota</taxon>
        <taxon>Cytophagia</taxon>
        <taxon>Cytophagales</taxon>
        <taxon>Leadbetterellaceae</taxon>
        <taxon>Emticicia</taxon>
    </lineage>
</organism>
<evidence type="ECO:0000256" key="2">
    <source>
        <dbReference type="RuleBase" id="RU003616"/>
    </source>
</evidence>
<dbReference type="Proteomes" id="UP001597510">
    <property type="component" value="Unassembled WGS sequence"/>
</dbReference>
<proteinExistence type="inferred from homology"/>
<dbReference type="InterPro" id="IPR008978">
    <property type="entry name" value="HSP20-like_chaperone"/>
</dbReference>
<dbReference type="InterPro" id="IPR002068">
    <property type="entry name" value="A-crystallin/Hsp20_dom"/>
</dbReference>
<keyword evidence="5" id="KW-1185">Reference proteome</keyword>
<dbReference type="RefSeq" id="WP_340236083.1">
    <property type="nucleotide sequence ID" value="NZ_JBBEWC010000005.1"/>
</dbReference>
<dbReference type="Pfam" id="PF00011">
    <property type="entry name" value="HSP20"/>
    <property type="match status" value="1"/>
</dbReference>
<comment type="similarity">
    <text evidence="1 2">Belongs to the small heat shock protein (HSP20) family.</text>
</comment>
<feature type="domain" description="SHSP" evidence="3">
    <location>
        <begin position="15"/>
        <end position="117"/>
    </location>
</feature>
<evidence type="ECO:0000313" key="5">
    <source>
        <dbReference type="Proteomes" id="UP001597510"/>
    </source>
</evidence>
<reference evidence="5" key="1">
    <citation type="journal article" date="2019" name="Int. J. Syst. Evol. Microbiol.">
        <title>The Global Catalogue of Microorganisms (GCM) 10K type strain sequencing project: providing services to taxonomists for standard genome sequencing and annotation.</title>
        <authorList>
            <consortium name="The Broad Institute Genomics Platform"/>
            <consortium name="The Broad Institute Genome Sequencing Center for Infectious Disease"/>
            <person name="Wu L."/>
            <person name="Ma J."/>
        </authorList>
    </citation>
    <scope>NUCLEOTIDE SEQUENCE [LARGE SCALE GENOMIC DNA]</scope>
    <source>
        <strain evidence="5">KCTC 52344</strain>
    </source>
</reference>
<sequence length="117" mass="13558">MTDVLKNDIAQTNLLSKERVCVPLVKIKRSEWAFELKIVAPGIRKEDFSLEIANGVMIVQGRTAIILETNMAMQYSKAYEYISFSREFLLPQNVDVSKIEVSYDYEILEVHLHRVQH</sequence>
<dbReference type="EMBL" id="JBHULC010000011">
    <property type="protein sequence ID" value="MFD2521808.1"/>
    <property type="molecule type" value="Genomic_DNA"/>
</dbReference>
<comment type="caution">
    <text evidence="4">The sequence shown here is derived from an EMBL/GenBank/DDBJ whole genome shotgun (WGS) entry which is preliminary data.</text>
</comment>
<accession>A0ABW5J9R6</accession>